<organism evidence="2 3">
    <name type="scientific">Carboxydocella sporoproducens DSM 16521</name>
    <dbReference type="NCBI Taxonomy" id="1121270"/>
    <lineage>
        <taxon>Bacteria</taxon>
        <taxon>Bacillati</taxon>
        <taxon>Bacillota</taxon>
        <taxon>Clostridia</taxon>
        <taxon>Eubacteriales</taxon>
        <taxon>Clostridiales Family XVI. Incertae Sedis</taxon>
        <taxon>Carboxydocella</taxon>
    </lineage>
</organism>
<evidence type="ECO:0000256" key="1">
    <source>
        <dbReference type="ARBA" id="ARBA00022729"/>
    </source>
</evidence>
<proteinExistence type="predicted"/>
<evidence type="ECO:0000313" key="2">
    <source>
        <dbReference type="EMBL" id="SJZ55758.1"/>
    </source>
</evidence>
<keyword evidence="3" id="KW-1185">Reference proteome</keyword>
<dbReference type="Gene3D" id="3.90.10.10">
    <property type="entry name" value="Cytochrome C3"/>
    <property type="match status" value="2"/>
</dbReference>
<dbReference type="RefSeq" id="WP_078664371.1">
    <property type="nucleotide sequence ID" value="NZ_FUXM01000002.1"/>
</dbReference>
<dbReference type="InterPro" id="IPR036280">
    <property type="entry name" value="Multihaem_cyt_sf"/>
</dbReference>
<dbReference type="Proteomes" id="UP000189933">
    <property type="component" value="Unassembled WGS sequence"/>
</dbReference>
<dbReference type="PANTHER" id="PTHR35038:SF10">
    <property type="entry name" value="HIGH-MOLECULAR-WEIGHT CYTOCHROME C"/>
    <property type="match status" value="1"/>
</dbReference>
<dbReference type="SUPFAM" id="SSF48695">
    <property type="entry name" value="Multiheme cytochromes"/>
    <property type="match status" value="1"/>
</dbReference>
<evidence type="ECO:0000313" key="3">
    <source>
        <dbReference type="Proteomes" id="UP000189933"/>
    </source>
</evidence>
<dbReference type="OrthoDB" id="9791652at2"/>
<keyword evidence="1" id="KW-0732">Signal</keyword>
<accession>A0A1T4LML0</accession>
<gene>
    <name evidence="2" type="ORF">SAMN02745885_00211</name>
</gene>
<dbReference type="InterPro" id="IPR051829">
    <property type="entry name" value="Multiheme_Cytochr_ET"/>
</dbReference>
<dbReference type="EMBL" id="FUXM01000002">
    <property type="protein sequence ID" value="SJZ55758.1"/>
    <property type="molecule type" value="Genomic_DNA"/>
</dbReference>
<dbReference type="Gene3D" id="1.10.287.3080">
    <property type="match status" value="1"/>
</dbReference>
<dbReference type="AlphaFoldDB" id="A0A1T4LML0"/>
<reference evidence="3" key="1">
    <citation type="submission" date="2017-02" db="EMBL/GenBank/DDBJ databases">
        <authorList>
            <person name="Varghese N."/>
            <person name="Submissions S."/>
        </authorList>
    </citation>
    <scope>NUCLEOTIDE SEQUENCE [LARGE SCALE GENOMIC DNA]</scope>
    <source>
        <strain evidence="3">DSM 16521</strain>
    </source>
</reference>
<protein>
    <submittedName>
        <fullName evidence="2">Uncharacterized protein</fullName>
    </submittedName>
</protein>
<dbReference type="PANTHER" id="PTHR35038">
    <property type="entry name" value="DISSIMILATORY SULFITE REDUCTASE SIRA"/>
    <property type="match status" value="1"/>
</dbReference>
<sequence length="354" mass="40014">MLWKEIKAWSHEHWKHFILILVITLVLSFATTYELQKLVAPKLCSSCHEGLSVAQAMQKGNHARFKCEQCHRETGIGISLIPKTNIIPDSVQGKIPVDKEICLECHAIENRQVTPRIPIKVPHKEHLAKGIQCVQCHIGVVHGQRPSRGAGVVTFKGPAMPTCIKCHLERGVPTNCSWCHLQDLKPQSHQDRNKWVWKGEHGLMAQKDVGVCEMCHAYTKDRAVNMGNNNKPAEFARSNAFCSGCHINKPPSHTEIWPIVHKQQAIPNRAACLVCHNENKPDPSERITQRIYCFKCHKPRDGIQGNITNHPTNWRKLHPNVVKSIGIVEGKCFNCHASNHCAKCHRAYNIHQIN</sequence>
<name>A0A1T4LML0_9FIRM</name>